<evidence type="ECO:0000256" key="1">
    <source>
        <dbReference type="SAM" id="MobiDB-lite"/>
    </source>
</evidence>
<accession>A0A2K4X3T2</accession>
<evidence type="ECO:0000313" key="2">
    <source>
        <dbReference type="EMBL" id="SOS42955.1"/>
    </source>
</evidence>
<name>A0A2K4X3T2_PSESX</name>
<dbReference type="Proteomes" id="UP000238095">
    <property type="component" value="Plasmid PP3"/>
</dbReference>
<keyword evidence="2" id="KW-0614">Plasmid</keyword>
<dbReference type="EMBL" id="LT963412">
    <property type="protein sequence ID" value="SOS42955.1"/>
    <property type="molecule type" value="Genomic_DNA"/>
</dbReference>
<dbReference type="AlphaFoldDB" id="A0A2K4X3T2"/>
<organism evidence="2 3">
    <name type="scientific">Pseudomonas syringae</name>
    <dbReference type="NCBI Taxonomy" id="317"/>
    <lineage>
        <taxon>Bacteria</taxon>
        <taxon>Pseudomonadati</taxon>
        <taxon>Pseudomonadota</taxon>
        <taxon>Gammaproteobacteria</taxon>
        <taxon>Pseudomonadales</taxon>
        <taxon>Pseudomonadaceae</taxon>
        <taxon>Pseudomonas</taxon>
    </lineage>
</organism>
<reference evidence="2 3" key="1">
    <citation type="submission" date="2017-11" db="EMBL/GenBank/DDBJ databases">
        <authorList>
            <person name="Han C.G."/>
        </authorList>
    </citation>
    <scope>NUCLEOTIDE SEQUENCE [LARGE SCALE GENOMIC DNA]</scope>
    <source>
        <strain evidence="2">CFBP3840</strain>
        <plasmid evidence="3">Plasmid pp3</plasmid>
    </source>
</reference>
<evidence type="ECO:0000313" key="3">
    <source>
        <dbReference type="Proteomes" id="UP000238095"/>
    </source>
</evidence>
<feature type="region of interest" description="Disordered" evidence="1">
    <location>
        <begin position="1"/>
        <end position="52"/>
    </location>
</feature>
<dbReference type="RefSeq" id="WP_099456686.1">
    <property type="nucleotide sequence ID" value="NZ_LT963412.1"/>
</dbReference>
<gene>
    <name evidence="2" type="ORF">CFBP3840_P300010</name>
</gene>
<proteinExistence type="predicted"/>
<geneLocation type="plasmid" evidence="2">
    <name>PP3</name>
</geneLocation>
<feature type="compositionally biased region" description="Basic and acidic residues" evidence="1">
    <location>
        <begin position="18"/>
        <end position="27"/>
    </location>
</feature>
<protein>
    <submittedName>
        <fullName evidence="2">Uncharacterized protein</fullName>
    </submittedName>
</protein>
<sequence>MGLKSMKRPDDEQPSQEELDRRAREFIRSSPVTTQSGADAKPQKSGKLSARKPTAKRFIFSLNEDTSQQIDSVALYPRTFKASRSDVVKAGLLALLSMPDDEVIALLAQVTGTGNTNKDG</sequence>